<reference evidence="2 3" key="1">
    <citation type="journal article" date="2014" name="PLoS ONE">
        <title>Global Analysis of Gene Expression Profiles in Physic Nut (Jatropha curcas L.) Seedlings Exposed to Salt Stress.</title>
        <authorList>
            <person name="Zhang L."/>
            <person name="Zhang C."/>
            <person name="Wu P."/>
            <person name="Chen Y."/>
            <person name="Li M."/>
            <person name="Jiang H."/>
            <person name="Wu G."/>
        </authorList>
    </citation>
    <scope>NUCLEOTIDE SEQUENCE [LARGE SCALE GENOMIC DNA]</scope>
    <source>
        <strain evidence="3">cv. GZQX0401</strain>
        <tissue evidence="2">Young leaves</tissue>
    </source>
</reference>
<dbReference type="Proteomes" id="UP000027138">
    <property type="component" value="Unassembled WGS sequence"/>
</dbReference>
<feature type="region of interest" description="Disordered" evidence="1">
    <location>
        <begin position="1"/>
        <end position="81"/>
    </location>
</feature>
<keyword evidence="3" id="KW-1185">Reference proteome</keyword>
<name>A0A067KP57_JATCU</name>
<protein>
    <submittedName>
        <fullName evidence="2">Uncharacterized protein</fullName>
    </submittedName>
</protein>
<dbReference type="KEGG" id="jcu:105635186"/>
<evidence type="ECO:0000256" key="1">
    <source>
        <dbReference type="SAM" id="MobiDB-lite"/>
    </source>
</evidence>
<sequence length="81" mass="8827">MESGSEQMERRKAEIEEKKAMTEGLPLQSSPYLRCQDLEDYKRQGYGTEGHRQVKPNHGGGATDAPTLSGTGLPEGTPPLP</sequence>
<organism evidence="2 3">
    <name type="scientific">Jatropha curcas</name>
    <name type="common">Barbados nut</name>
    <dbReference type="NCBI Taxonomy" id="180498"/>
    <lineage>
        <taxon>Eukaryota</taxon>
        <taxon>Viridiplantae</taxon>
        <taxon>Streptophyta</taxon>
        <taxon>Embryophyta</taxon>
        <taxon>Tracheophyta</taxon>
        <taxon>Spermatophyta</taxon>
        <taxon>Magnoliopsida</taxon>
        <taxon>eudicotyledons</taxon>
        <taxon>Gunneridae</taxon>
        <taxon>Pentapetalae</taxon>
        <taxon>rosids</taxon>
        <taxon>fabids</taxon>
        <taxon>Malpighiales</taxon>
        <taxon>Euphorbiaceae</taxon>
        <taxon>Crotonoideae</taxon>
        <taxon>Jatropheae</taxon>
        <taxon>Jatropha</taxon>
    </lineage>
</organism>
<accession>A0A067KP57</accession>
<dbReference type="EMBL" id="KK914420">
    <property type="protein sequence ID" value="KDP36753.1"/>
    <property type="molecule type" value="Genomic_DNA"/>
</dbReference>
<proteinExistence type="predicted"/>
<dbReference type="OrthoDB" id="1929004at2759"/>
<dbReference type="AlphaFoldDB" id="A0A067KP57"/>
<gene>
    <name evidence="2" type="ORF">JCGZ_08044</name>
</gene>
<evidence type="ECO:0000313" key="3">
    <source>
        <dbReference type="Proteomes" id="UP000027138"/>
    </source>
</evidence>
<dbReference type="InterPro" id="IPR018930">
    <property type="entry name" value="LEA-18"/>
</dbReference>
<feature type="compositionally biased region" description="Low complexity" evidence="1">
    <location>
        <begin position="66"/>
        <end position="75"/>
    </location>
</feature>
<dbReference type="Pfam" id="PF10714">
    <property type="entry name" value="LEA_6"/>
    <property type="match status" value="1"/>
</dbReference>
<evidence type="ECO:0000313" key="2">
    <source>
        <dbReference type="EMBL" id="KDP36753.1"/>
    </source>
</evidence>
<feature type="compositionally biased region" description="Basic and acidic residues" evidence="1">
    <location>
        <begin position="7"/>
        <end position="21"/>
    </location>
</feature>